<organism evidence="2 3">
    <name type="scientific">Hermanssonia centrifuga</name>
    <dbReference type="NCBI Taxonomy" id="98765"/>
    <lineage>
        <taxon>Eukaryota</taxon>
        <taxon>Fungi</taxon>
        <taxon>Dikarya</taxon>
        <taxon>Basidiomycota</taxon>
        <taxon>Agaricomycotina</taxon>
        <taxon>Agaricomycetes</taxon>
        <taxon>Polyporales</taxon>
        <taxon>Meruliaceae</taxon>
        <taxon>Hermanssonia</taxon>
    </lineage>
</organism>
<dbReference type="GO" id="GO:0016071">
    <property type="term" value="P:mRNA metabolic process"/>
    <property type="evidence" value="ECO:0007669"/>
    <property type="project" value="UniProtKB-ARBA"/>
</dbReference>
<evidence type="ECO:0000313" key="3">
    <source>
        <dbReference type="Proteomes" id="UP000309038"/>
    </source>
</evidence>
<feature type="region of interest" description="Disordered" evidence="1">
    <location>
        <begin position="1"/>
        <end position="148"/>
    </location>
</feature>
<dbReference type="Pfam" id="PF15365">
    <property type="entry name" value="PNRC"/>
    <property type="match status" value="1"/>
</dbReference>
<keyword evidence="3" id="KW-1185">Reference proteome</keyword>
<dbReference type="EMBL" id="SGPJ01000023">
    <property type="protein sequence ID" value="THH01452.1"/>
    <property type="molecule type" value="Genomic_DNA"/>
</dbReference>
<feature type="compositionally biased region" description="Polar residues" evidence="1">
    <location>
        <begin position="1"/>
        <end position="13"/>
    </location>
</feature>
<feature type="region of interest" description="Disordered" evidence="1">
    <location>
        <begin position="270"/>
        <end position="290"/>
    </location>
</feature>
<accession>A0A4S4KS19</accession>
<feature type="compositionally biased region" description="Polar residues" evidence="1">
    <location>
        <begin position="62"/>
        <end position="76"/>
    </location>
</feature>
<evidence type="ECO:0000313" key="2">
    <source>
        <dbReference type="EMBL" id="THH01452.1"/>
    </source>
</evidence>
<protein>
    <submittedName>
        <fullName evidence="2">Uncharacterized protein</fullName>
    </submittedName>
</protein>
<comment type="caution">
    <text evidence="2">The sequence shown here is derived from an EMBL/GenBank/DDBJ whole genome shotgun (WGS) entry which is preliminary data.</text>
</comment>
<feature type="compositionally biased region" description="Polar residues" evidence="1">
    <location>
        <begin position="104"/>
        <end position="113"/>
    </location>
</feature>
<feature type="region of interest" description="Disordered" evidence="1">
    <location>
        <begin position="295"/>
        <end position="314"/>
    </location>
</feature>
<name>A0A4S4KS19_9APHY</name>
<feature type="compositionally biased region" description="Polar residues" evidence="1">
    <location>
        <begin position="29"/>
        <end position="46"/>
    </location>
</feature>
<gene>
    <name evidence="2" type="ORF">EW026_g1226</name>
</gene>
<evidence type="ECO:0000256" key="1">
    <source>
        <dbReference type="SAM" id="MobiDB-lite"/>
    </source>
</evidence>
<proteinExistence type="predicted"/>
<reference evidence="2 3" key="1">
    <citation type="submission" date="2019-02" db="EMBL/GenBank/DDBJ databases">
        <title>Genome sequencing of the rare red list fungi Phlebia centrifuga.</title>
        <authorList>
            <person name="Buettner E."/>
            <person name="Kellner H."/>
        </authorList>
    </citation>
    <scope>NUCLEOTIDE SEQUENCE [LARGE SCALE GENOMIC DNA]</scope>
    <source>
        <strain evidence="2 3">DSM 108282</strain>
    </source>
</reference>
<sequence length="314" mass="34180">MNHRSPSVSSSRAQARRLPHQPSPPPPTRISQQTRSPVNPFRAQSFNHRESDSNLFDPFVVNSGSDNESSESTPSKSGDKPLTFRAPPQLASRPTGKLARRRQSGQAIGSPTPSKAVPVPRVKGTRPIANLARSEPSHNRTTPQRPVARRVSTELPIADWDEFPVCDENVFSPPSTPVRGSTSVPPKHLAVTWQQTLLDDAPRTAPLSSTFTFPFAPGTLCATPSPAHRRRHHHRVPSEGVFAMSTDEESSSDSSDELKKAMSNLTLFNTRAHMGARRTPSPPVEDGMPAGFYAGSVFQNSPSPDDLPVPAFRV</sequence>
<dbReference type="AlphaFoldDB" id="A0A4S4KS19"/>
<dbReference type="InterPro" id="IPR028322">
    <property type="entry name" value="PNRC-like_rgn"/>
</dbReference>
<dbReference type="Proteomes" id="UP000309038">
    <property type="component" value="Unassembled WGS sequence"/>
</dbReference>